<evidence type="ECO:0000256" key="6">
    <source>
        <dbReference type="PROSITE-ProRule" id="PRU01024"/>
    </source>
</evidence>
<keyword evidence="8" id="KW-1133">Transmembrane helix</keyword>
<evidence type="ECO:0000256" key="5">
    <source>
        <dbReference type="ARBA" id="ARBA00022737"/>
    </source>
</evidence>
<feature type="region of interest" description="Disordered" evidence="7">
    <location>
        <begin position="319"/>
        <end position="340"/>
    </location>
</feature>
<feature type="binding site" evidence="6">
    <location>
        <position position="778"/>
    </location>
    <ligand>
        <name>S-adenosyl-L-methionine</name>
        <dbReference type="ChEBI" id="CHEBI:59789"/>
    </ligand>
</feature>
<reference evidence="10 11" key="1">
    <citation type="submission" date="2021-02" db="EMBL/GenBank/DDBJ databases">
        <title>Plant Genome Project.</title>
        <authorList>
            <person name="Zhang R.-G."/>
        </authorList>
    </citation>
    <scope>NUCLEOTIDE SEQUENCE [LARGE SCALE GENOMIC DNA]</scope>
    <source>
        <tissue evidence="10">Leaves</tissue>
    </source>
</reference>
<dbReference type="Pfam" id="PF00560">
    <property type="entry name" value="LRR_1"/>
    <property type="match status" value="2"/>
</dbReference>
<dbReference type="PROSITE" id="PS51687">
    <property type="entry name" value="SAM_MT_RNA_M5U"/>
    <property type="match status" value="1"/>
</dbReference>
<keyword evidence="4 6" id="KW-0949">S-adenosyl-L-methionine</keyword>
<organism evidence="10 11">
    <name type="scientific">Xanthoceras sorbifolium</name>
    <dbReference type="NCBI Taxonomy" id="99658"/>
    <lineage>
        <taxon>Eukaryota</taxon>
        <taxon>Viridiplantae</taxon>
        <taxon>Streptophyta</taxon>
        <taxon>Embryophyta</taxon>
        <taxon>Tracheophyta</taxon>
        <taxon>Spermatophyta</taxon>
        <taxon>Magnoliopsida</taxon>
        <taxon>eudicotyledons</taxon>
        <taxon>Gunneridae</taxon>
        <taxon>Pentapetalae</taxon>
        <taxon>rosids</taxon>
        <taxon>malvids</taxon>
        <taxon>Sapindales</taxon>
        <taxon>Sapindaceae</taxon>
        <taxon>Xanthoceroideae</taxon>
        <taxon>Xanthoceras</taxon>
    </lineage>
</organism>
<evidence type="ECO:0000256" key="3">
    <source>
        <dbReference type="ARBA" id="ARBA00022679"/>
    </source>
</evidence>
<dbReference type="PANTHER" id="PTHR47548">
    <property type="entry name" value="BNAA06G32370D PROTEIN"/>
    <property type="match status" value="1"/>
</dbReference>
<dbReference type="InterPro" id="IPR032675">
    <property type="entry name" value="LRR_dom_sf"/>
</dbReference>
<keyword evidence="8" id="KW-0472">Membrane</keyword>
<keyword evidence="11" id="KW-1185">Reference proteome</keyword>
<dbReference type="InterPro" id="IPR029063">
    <property type="entry name" value="SAM-dependent_MTases_sf"/>
</dbReference>
<dbReference type="InterPro" id="IPR053304">
    <property type="entry name" value="RNA_M5U_MTase"/>
</dbReference>
<feature type="domain" description="Leucine-rich repeat-containing N-terminal plant-type" evidence="9">
    <location>
        <begin position="42"/>
        <end position="64"/>
    </location>
</feature>
<dbReference type="Pfam" id="PF13855">
    <property type="entry name" value="LRR_8"/>
    <property type="match status" value="1"/>
</dbReference>
<evidence type="ECO:0000256" key="8">
    <source>
        <dbReference type="SAM" id="Phobius"/>
    </source>
</evidence>
<dbReference type="Pfam" id="PF08263">
    <property type="entry name" value="LRRNT_2"/>
    <property type="match status" value="1"/>
</dbReference>
<name>A0ABQ8IKI2_9ROSI</name>
<evidence type="ECO:0000313" key="11">
    <source>
        <dbReference type="Proteomes" id="UP000827721"/>
    </source>
</evidence>
<evidence type="ECO:0000256" key="1">
    <source>
        <dbReference type="ARBA" id="ARBA00022603"/>
    </source>
</evidence>
<protein>
    <recommendedName>
        <fullName evidence="9">Leucine-rich repeat-containing N-terminal plant-type domain-containing protein</fullName>
    </recommendedName>
</protein>
<comment type="similarity">
    <text evidence="6">Belongs to the class I-like SAM-binding methyltransferase superfamily. RNA M5U methyltransferase family.</text>
</comment>
<accession>A0ABQ8IKI2</accession>
<dbReference type="InterPro" id="IPR001611">
    <property type="entry name" value="Leu-rich_rpt"/>
</dbReference>
<keyword evidence="5" id="KW-0677">Repeat</keyword>
<feature type="active site" description="Nucleophile" evidence="6">
    <location>
        <position position="852"/>
    </location>
</feature>
<dbReference type="InterPro" id="IPR013210">
    <property type="entry name" value="LRR_N_plant-typ"/>
</dbReference>
<dbReference type="Proteomes" id="UP000827721">
    <property type="component" value="Unassembled WGS sequence"/>
</dbReference>
<proteinExistence type="inferred from homology"/>
<dbReference type="Gene3D" id="3.80.10.10">
    <property type="entry name" value="Ribonuclease Inhibitor"/>
    <property type="match status" value="3"/>
</dbReference>
<comment type="caution">
    <text evidence="10">The sequence shown here is derived from an EMBL/GenBank/DDBJ whole genome shotgun (WGS) entry which is preliminary data.</text>
</comment>
<keyword evidence="2" id="KW-0433">Leucine-rich repeat</keyword>
<feature type="binding site" evidence="6">
    <location>
        <position position="682"/>
    </location>
    <ligand>
        <name>S-adenosyl-L-methionine</name>
        <dbReference type="ChEBI" id="CHEBI:59789"/>
    </ligand>
</feature>
<dbReference type="SUPFAM" id="SSF52058">
    <property type="entry name" value="L domain-like"/>
    <property type="match status" value="1"/>
</dbReference>
<dbReference type="Gene3D" id="3.40.50.150">
    <property type="entry name" value="Vaccinia Virus protein VP39"/>
    <property type="match status" value="1"/>
</dbReference>
<evidence type="ECO:0000256" key="7">
    <source>
        <dbReference type="SAM" id="MobiDB-lite"/>
    </source>
</evidence>
<keyword evidence="3 6" id="KW-0808">Transferase</keyword>
<evidence type="ECO:0000313" key="10">
    <source>
        <dbReference type="EMBL" id="KAH7577204.1"/>
    </source>
</evidence>
<dbReference type="InterPro" id="IPR010280">
    <property type="entry name" value="U5_MeTrfase_fam"/>
</dbReference>
<keyword evidence="8" id="KW-0812">Transmembrane</keyword>
<dbReference type="EMBL" id="JAFEMO010000001">
    <property type="protein sequence ID" value="KAH7577204.1"/>
    <property type="molecule type" value="Genomic_DNA"/>
</dbReference>
<dbReference type="PANTHER" id="PTHR47548:SF1">
    <property type="entry name" value="S-ADENOSYL-L-METHIONINE-DEPENDENT METHYLTRANSFERASES SUPERFAMILY PROTEIN"/>
    <property type="match status" value="1"/>
</dbReference>
<evidence type="ECO:0000256" key="2">
    <source>
        <dbReference type="ARBA" id="ARBA00022614"/>
    </source>
</evidence>
<evidence type="ECO:0000256" key="4">
    <source>
        <dbReference type="ARBA" id="ARBA00022691"/>
    </source>
</evidence>
<dbReference type="SUPFAM" id="SSF53335">
    <property type="entry name" value="S-adenosyl-L-methionine-dependent methyltransferases"/>
    <property type="match status" value="1"/>
</dbReference>
<gene>
    <name evidence="10" type="ORF">JRO89_XS01G0220500</name>
</gene>
<feature type="transmembrane region" description="Helical" evidence="8">
    <location>
        <begin position="350"/>
        <end position="373"/>
    </location>
</feature>
<evidence type="ECO:0000259" key="9">
    <source>
        <dbReference type="Pfam" id="PF08263"/>
    </source>
</evidence>
<feature type="binding site" evidence="6">
    <location>
        <position position="709"/>
    </location>
    <ligand>
        <name>S-adenosyl-L-methionine</name>
        <dbReference type="ChEBI" id="CHEBI:59789"/>
    </ligand>
</feature>
<keyword evidence="1 6" id="KW-0489">Methyltransferase</keyword>
<feature type="binding site" evidence="6">
    <location>
        <position position="730"/>
    </location>
    <ligand>
        <name>S-adenosyl-L-methionine</name>
        <dbReference type="ChEBI" id="CHEBI:59789"/>
    </ligand>
</feature>
<sequence length="920" mass="101734">MSYKTASMKVLSLVLILGIFCLEAITIAFSHSQPRVACKAIERKALLQFKQGLTDPSGRLSSWTLKLSRNNITGEITELINALSGCTNSSSIMSLQLGYNKLTGNLPISLGYLNNLRYLHLWHNSFQGSIPSSIGNLSSLEEFYLSSNQMNGMPESLGQLSALKLLDLSENLWEDLSYSSLNGSIPMSIGNLTELSTLVIAHNHLSGEIPEWNNIPFLFILEMSDNNLSGPMPKSIGKIPLQIGNLEWLETLDLSRNKLSGPIPLSMASLRFLNHVNLSYNNLSGEIPSTNQFQTLLDPSIYEGNLALCGHPLPKEFQGRDKTAQVPAGGDGDVKDDEDGDGDGDEFDKLWLFTSMGLGFIVGFWGFCGTLILKKTWRYAYYQFLDKTKNWLLLVVLNNFARLKRKLSEMRGSDRTQIAAAELQLDSRQMPPCLLSAPPPSLLISCSVSRGAAVAVAVRTPPQPPSHSLSIDSTTTTLPSLTCALQCPHFQSCSGCTHEFNLHRPIIVEEVTDFFKNLGVSDFTFDSCKLYGWRCRAKLAVRGTSTSPLIGLYQEGTHNVVDIPHSHHPCINAAVELLRQGIKELNVEPYDEDQGTGDLRYVQMAVTTQNTSLRASERYRNGKVQITLVWNSRNEKSPNSDKLDALAKVIFGNRWRHLLGESDFWEHVGGIDISLAPSSFGQANTRAFDILLRKLQKHVPYGASVTDLYAGAGVIGLSLAVSRKSVKCIEINKESKLSFEKTVSRLPKSVDSSISWHNADTSVDPLSWLVGSDVLVVDPPRKGLDKSLIDALQTLSSVERKAKSLSESSSVKVKEEKRPWILRAREASVQIGSKTDSEDSQSLPRTLIYISCGWESFKEVLQQDCKSLLSSKAWQLEKAHGFNFFPGTQSIEVLAVFKRGQGVGLKKKKSGKKKKKKYLL</sequence>